<gene>
    <name evidence="3" type="ORF">SAMN06265221_101428</name>
</gene>
<name>A0A521AWM2_9RHOB</name>
<dbReference type="GO" id="GO:0040029">
    <property type="term" value="P:epigenetic regulation of gene expression"/>
    <property type="evidence" value="ECO:0007669"/>
    <property type="project" value="TreeGrafter"/>
</dbReference>
<dbReference type="EMBL" id="FXTK01000001">
    <property type="protein sequence ID" value="SMO39227.1"/>
    <property type="molecule type" value="Genomic_DNA"/>
</dbReference>
<dbReference type="AlphaFoldDB" id="A0A521AWM2"/>
<proteinExistence type="inferred from homology"/>
<dbReference type="SUPFAM" id="SSF52768">
    <property type="entry name" value="Arginase/deacetylase"/>
    <property type="match status" value="1"/>
</dbReference>
<keyword evidence="4" id="KW-1185">Reference proteome</keyword>
<reference evidence="3 4" key="1">
    <citation type="submission" date="2017-05" db="EMBL/GenBank/DDBJ databases">
        <authorList>
            <person name="Varghese N."/>
            <person name="Submissions S."/>
        </authorList>
    </citation>
    <scope>NUCLEOTIDE SEQUENCE [LARGE SCALE GENOMIC DNA]</scope>
    <source>
        <strain evidence="3 4">DSM 100094</strain>
    </source>
</reference>
<evidence type="ECO:0000313" key="4">
    <source>
        <dbReference type="Proteomes" id="UP000319014"/>
    </source>
</evidence>
<evidence type="ECO:0000313" key="3">
    <source>
        <dbReference type="EMBL" id="SMO39227.1"/>
    </source>
</evidence>
<dbReference type="InterPro" id="IPR023801">
    <property type="entry name" value="His_deacetylse_dom"/>
</dbReference>
<organism evidence="3 4">
    <name type="scientific">Paracoccus laeviglucosivorans</name>
    <dbReference type="NCBI Taxonomy" id="1197861"/>
    <lineage>
        <taxon>Bacteria</taxon>
        <taxon>Pseudomonadati</taxon>
        <taxon>Pseudomonadota</taxon>
        <taxon>Alphaproteobacteria</taxon>
        <taxon>Rhodobacterales</taxon>
        <taxon>Paracoccaceae</taxon>
        <taxon>Paracoccus</taxon>
    </lineage>
</organism>
<accession>A0A521AWM2</accession>
<protein>
    <submittedName>
        <fullName evidence="3">Acetoin utilization deacetylase AcuC</fullName>
    </submittedName>
</protein>
<dbReference type="InterPro" id="IPR000286">
    <property type="entry name" value="HDACs"/>
</dbReference>
<dbReference type="GO" id="GO:0004407">
    <property type="term" value="F:histone deacetylase activity"/>
    <property type="evidence" value="ECO:0007669"/>
    <property type="project" value="TreeGrafter"/>
</dbReference>
<dbReference type="PANTHER" id="PTHR10625:SF10">
    <property type="entry name" value="HISTONE DEACETYLASE HDAC1"/>
    <property type="match status" value="1"/>
</dbReference>
<feature type="domain" description="Histone deacetylase" evidence="2">
    <location>
        <begin position="31"/>
        <end position="312"/>
    </location>
</feature>
<evidence type="ECO:0000259" key="2">
    <source>
        <dbReference type="Pfam" id="PF00850"/>
    </source>
</evidence>
<sequence>MPVTNLPHNPVAMTLLYTHPSGFQHVTPPSHPEQVARLDAVISALEGLELDRRDAPDAQDDDILRAHPQSYLSMIRRKLPDNGWAMLDADTYLSPGSLAAARHAVGGVCAAVDAVLAGQAPNAFVAMRPPGHHTERARAMGFCIFNAIAIGALRALDHHGLDRVAVLDFDVHHGNGTQDILWHESRALFASTHQYPLYPGTGGAHERGEHGNVLNIPLHSGTDGAPARAAWRQVAARVEEWRPQLVLVSAGFDAHADDPLASLDWDEADFTAISRIICDAAVSCSAPVVSVLEGGYDLGALGRSARAHVEVLKETAA</sequence>
<dbReference type="Pfam" id="PF00850">
    <property type="entry name" value="Hist_deacetyl"/>
    <property type="match status" value="1"/>
</dbReference>
<comment type="similarity">
    <text evidence="1">Belongs to the histone deacetylase family.</text>
</comment>
<dbReference type="PRINTS" id="PR01270">
    <property type="entry name" value="HDASUPER"/>
</dbReference>
<dbReference type="CDD" id="cd11599">
    <property type="entry name" value="HDAC_classII_2"/>
    <property type="match status" value="1"/>
</dbReference>
<dbReference type="Gene3D" id="3.40.800.20">
    <property type="entry name" value="Histone deacetylase domain"/>
    <property type="match status" value="1"/>
</dbReference>
<dbReference type="InterPro" id="IPR023696">
    <property type="entry name" value="Ureohydrolase_dom_sf"/>
</dbReference>
<dbReference type="InterPro" id="IPR037138">
    <property type="entry name" value="His_deacetylse_dom_sf"/>
</dbReference>
<dbReference type="PANTHER" id="PTHR10625">
    <property type="entry name" value="HISTONE DEACETYLASE HDAC1-RELATED"/>
    <property type="match status" value="1"/>
</dbReference>
<evidence type="ECO:0000256" key="1">
    <source>
        <dbReference type="ARBA" id="ARBA00005947"/>
    </source>
</evidence>
<dbReference type="Proteomes" id="UP000319014">
    <property type="component" value="Unassembled WGS sequence"/>
</dbReference>